<feature type="non-terminal residue" evidence="2">
    <location>
        <position position="87"/>
    </location>
</feature>
<protein>
    <submittedName>
        <fullName evidence="2">Uncharacterized protein</fullName>
    </submittedName>
</protein>
<organism evidence="2 3">
    <name type="scientific">Aspergillus indologenus CBS 114.80</name>
    <dbReference type="NCBI Taxonomy" id="1450541"/>
    <lineage>
        <taxon>Eukaryota</taxon>
        <taxon>Fungi</taxon>
        <taxon>Dikarya</taxon>
        <taxon>Ascomycota</taxon>
        <taxon>Pezizomycotina</taxon>
        <taxon>Eurotiomycetes</taxon>
        <taxon>Eurotiomycetidae</taxon>
        <taxon>Eurotiales</taxon>
        <taxon>Aspergillaceae</taxon>
        <taxon>Aspergillus</taxon>
        <taxon>Aspergillus subgen. Circumdati</taxon>
    </lineage>
</organism>
<sequence>MVHLTTTETIQAAYEAVPASARQTLALPSTLQPGDPISHAQVIELARYFRANLPPPQNDASNTTPNPEPDPRRTRTRSLNSLLRGTK</sequence>
<feature type="compositionally biased region" description="Low complexity" evidence="1">
    <location>
        <begin position="77"/>
        <end position="87"/>
    </location>
</feature>
<accession>A0A2V5I650</accession>
<name>A0A2V5I650_9EURO</name>
<dbReference type="AlphaFoldDB" id="A0A2V5I650"/>
<proteinExistence type="predicted"/>
<keyword evidence="3" id="KW-1185">Reference proteome</keyword>
<reference evidence="2 3" key="1">
    <citation type="submission" date="2018-02" db="EMBL/GenBank/DDBJ databases">
        <title>The genomes of Aspergillus section Nigri reveals drivers in fungal speciation.</title>
        <authorList>
            <consortium name="DOE Joint Genome Institute"/>
            <person name="Vesth T.C."/>
            <person name="Nybo J."/>
            <person name="Theobald S."/>
            <person name="Brandl J."/>
            <person name="Frisvad J.C."/>
            <person name="Nielsen K.F."/>
            <person name="Lyhne E.K."/>
            <person name="Kogle M.E."/>
            <person name="Kuo A."/>
            <person name="Riley R."/>
            <person name="Clum A."/>
            <person name="Nolan M."/>
            <person name="Lipzen A."/>
            <person name="Salamov A."/>
            <person name="Henrissat B."/>
            <person name="Wiebenga A."/>
            <person name="De vries R.P."/>
            <person name="Grigoriev I.V."/>
            <person name="Mortensen U.H."/>
            <person name="Andersen M.R."/>
            <person name="Baker S.E."/>
        </authorList>
    </citation>
    <scope>NUCLEOTIDE SEQUENCE [LARGE SCALE GENOMIC DNA]</scope>
    <source>
        <strain evidence="2 3">CBS 114.80</strain>
    </source>
</reference>
<feature type="region of interest" description="Disordered" evidence="1">
    <location>
        <begin position="51"/>
        <end position="87"/>
    </location>
</feature>
<evidence type="ECO:0000313" key="2">
    <source>
        <dbReference type="EMBL" id="PYI32228.1"/>
    </source>
</evidence>
<gene>
    <name evidence="2" type="ORF">BP00DRAFT_445680</name>
</gene>
<dbReference type="EMBL" id="KZ825494">
    <property type="protein sequence ID" value="PYI32228.1"/>
    <property type="molecule type" value="Genomic_DNA"/>
</dbReference>
<dbReference type="Proteomes" id="UP000248817">
    <property type="component" value="Unassembled WGS sequence"/>
</dbReference>
<evidence type="ECO:0000256" key="1">
    <source>
        <dbReference type="SAM" id="MobiDB-lite"/>
    </source>
</evidence>
<evidence type="ECO:0000313" key="3">
    <source>
        <dbReference type="Proteomes" id="UP000248817"/>
    </source>
</evidence>